<dbReference type="EMBL" id="KV426081">
    <property type="protein sequence ID" value="KZV89096.1"/>
    <property type="molecule type" value="Genomic_DNA"/>
</dbReference>
<organism evidence="4 5">
    <name type="scientific">Exidia glandulosa HHB12029</name>
    <dbReference type="NCBI Taxonomy" id="1314781"/>
    <lineage>
        <taxon>Eukaryota</taxon>
        <taxon>Fungi</taxon>
        <taxon>Dikarya</taxon>
        <taxon>Basidiomycota</taxon>
        <taxon>Agaricomycotina</taxon>
        <taxon>Agaricomycetes</taxon>
        <taxon>Auriculariales</taxon>
        <taxon>Exidiaceae</taxon>
        <taxon>Exidia</taxon>
    </lineage>
</organism>
<feature type="transmembrane region" description="Helical" evidence="2">
    <location>
        <begin position="214"/>
        <end position="234"/>
    </location>
</feature>
<dbReference type="Proteomes" id="UP000077266">
    <property type="component" value="Unassembled WGS sequence"/>
</dbReference>
<evidence type="ECO:0000259" key="3">
    <source>
        <dbReference type="Pfam" id="PF20151"/>
    </source>
</evidence>
<feature type="transmembrane region" description="Helical" evidence="2">
    <location>
        <begin position="56"/>
        <end position="76"/>
    </location>
</feature>
<feature type="region of interest" description="Disordered" evidence="1">
    <location>
        <begin position="349"/>
        <end position="421"/>
    </location>
</feature>
<proteinExistence type="predicted"/>
<feature type="transmembrane region" description="Helical" evidence="2">
    <location>
        <begin position="173"/>
        <end position="194"/>
    </location>
</feature>
<keyword evidence="2" id="KW-0812">Transmembrane</keyword>
<keyword evidence="2" id="KW-1133">Transmembrane helix</keyword>
<feature type="compositionally biased region" description="Polar residues" evidence="1">
    <location>
        <begin position="355"/>
        <end position="364"/>
    </location>
</feature>
<feature type="compositionally biased region" description="Acidic residues" evidence="1">
    <location>
        <begin position="412"/>
        <end position="421"/>
    </location>
</feature>
<feature type="transmembrane region" description="Helical" evidence="2">
    <location>
        <begin position="123"/>
        <end position="146"/>
    </location>
</feature>
<feature type="transmembrane region" description="Helical" evidence="2">
    <location>
        <begin position="20"/>
        <end position="36"/>
    </location>
</feature>
<dbReference type="InParanoid" id="A0A165FJE5"/>
<feature type="region of interest" description="Disordered" evidence="1">
    <location>
        <begin position="292"/>
        <end position="333"/>
    </location>
</feature>
<evidence type="ECO:0000313" key="4">
    <source>
        <dbReference type="EMBL" id="KZV89096.1"/>
    </source>
</evidence>
<feature type="transmembrane region" description="Helical" evidence="2">
    <location>
        <begin position="96"/>
        <end position="116"/>
    </location>
</feature>
<dbReference type="OrthoDB" id="2745134at2759"/>
<accession>A0A165FJE5</accession>
<feature type="compositionally biased region" description="Basic and acidic residues" evidence="1">
    <location>
        <begin position="368"/>
        <end position="387"/>
    </location>
</feature>
<evidence type="ECO:0000256" key="1">
    <source>
        <dbReference type="SAM" id="MobiDB-lite"/>
    </source>
</evidence>
<keyword evidence="5" id="KW-1185">Reference proteome</keyword>
<feature type="domain" description="DUF6533" evidence="3">
    <location>
        <begin position="21"/>
        <end position="67"/>
    </location>
</feature>
<reference evidence="4 5" key="1">
    <citation type="journal article" date="2016" name="Mol. Biol. Evol.">
        <title>Comparative Genomics of Early-Diverging Mushroom-Forming Fungi Provides Insights into the Origins of Lignocellulose Decay Capabilities.</title>
        <authorList>
            <person name="Nagy L.G."/>
            <person name="Riley R."/>
            <person name="Tritt A."/>
            <person name="Adam C."/>
            <person name="Daum C."/>
            <person name="Floudas D."/>
            <person name="Sun H."/>
            <person name="Yadav J.S."/>
            <person name="Pangilinan J."/>
            <person name="Larsson K.H."/>
            <person name="Matsuura K."/>
            <person name="Barry K."/>
            <person name="Labutti K."/>
            <person name="Kuo R."/>
            <person name="Ohm R.A."/>
            <person name="Bhattacharya S.S."/>
            <person name="Shirouzu T."/>
            <person name="Yoshinaga Y."/>
            <person name="Martin F.M."/>
            <person name="Grigoriev I.V."/>
            <person name="Hibbett D.S."/>
        </authorList>
    </citation>
    <scope>NUCLEOTIDE SEQUENCE [LARGE SCALE GENOMIC DNA]</scope>
    <source>
        <strain evidence="4 5">HHB12029</strain>
    </source>
</reference>
<dbReference type="Pfam" id="PF20151">
    <property type="entry name" value="DUF6533"/>
    <property type="match status" value="1"/>
</dbReference>
<dbReference type="AlphaFoldDB" id="A0A165FJE5"/>
<protein>
    <recommendedName>
        <fullName evidence="3">DUF6533 domain-containing protein</fullName>
    </recommendedName>
</protein>
<name>A0A165FJE5_EXIGL</name>
<keyword evidence="2" id="KW-0472">Membrane</keyword>
<sequence length="421" mass="47314">MDPAELEGMLQSMRLTMVNNYASTGFLMILLWDMVITMGDEIEYIWMQKGQSLGKWLFFLNRYIPPLDLIILINTYTNSGLDQRICIPWFKIDNWLSVFSLAVVDLILLLRTYALWNRSRRVLYFLIGVFVFCTLATSGAITYFTLGVFAVPGTPTEIRPCVNAFKQVNVVEAVWGSTILFDSTVVILTIAKLIPYFQENVTTDLFRIMYQDGFMYFGVLFCISVSNLFVFALAPPDLKLTLVTLQRSMFSLLASRLALNLRGVLTRRTVLDSSVSMPDEFAAELSSIHAVPGVSPSRSQRLNIATPPKRKRTMSSAPSSPKRNARDSFGYPSPYAFDDYDLTTVDFEESPADESPQTPWNTPWNPFRIEDPDAAKDGEKKADENASERTLAPSHDPDVQIAGEESHVGDGPQDEETGIAR</sequence>
<evidence type="ECO:0000256" key="2">
    <source>
        <dbReference type="SAM" id="Phobius"/>
    </source>
</evidence>
<gene>
    <name evidence="4" type="ORF">EXIGLDRAFT_721972</name>
</gene>
<dbReference type="InterPro" id="IPR045340">
    <property type="entry name" value="DUF6533"/>
</dbReference>
<evidence type="ECO:0000313" key="5">
    <source>
        <dbReference type="Proteomes" id="UP000077266"/>
    </source>
</evidence>